<dbReference type="Proteomes" id="UP001497535">
    <property type="component" value="Unassembled WGS sequence"/>
</dbReference>
<protein>
    <submittedName>
        <fullName evidence="1">Uncharacterized protein</fullName>
    </submittedName>
</protein>
<dbReference type="EMBL" id="CAVMJV010000027">
    <property type="protein sequence ID" value="CAK5075169.1"/>
    <property type="molecule type" value="Genomic_DNA"/>
</dbReference>
<reference evidence="1" key="1">
    <citation type="submission" date="2023-11" db="EMBL/GenBank/DDBJ databases">
        <authorList>
            <person name="Poullet M."/>
        </authorList>
    </citation>
    <scope>NUCLEOTIDE SEQUENCE</scope>
    <source>
        <strain evidence="1">E1834</strain>
    </source>
</reference>
<sequence>MTAQSDDKSRALATYKRKLTECREIENRLKDLRVKERESQKLFDKSENDIRALQSVGQIVGEVLKQLTEDKFIVKATNGPRYVVGCRRSVAKDKLKQGTRVALDMTTMTIMRQLPREVDPLVYKMSHEDPGNVVELPLINPELFKRVGITPPKGCLLYGPPGTGKTLLARAVATQLDCNFLKVVSSAIVDKYIGESARMIREMFNYARDHQPCIIFMDEIDAIGGRRFSEGTSADREIQRTLMELLNQMDGFDSLGKVKIIMATNRPDTLDPALLRPGRLDRKIEIPLPNAQSRLSVLKIHAQPITKQEPIDYEAIAKLSEGFSGADLRNVCTEAGMNAIRKEREYVIQEDFMKAVRKVGEAKKLETKLDYKPV</sequence>
<gene>
    <name evidence="1" type="ORF">MENTE1834_LOCUS21948</name>
</gene>
<accession>A0ACB0Z850</accession>
<comment type="caution">
    <text evidence="1">The sequence shown here is derived from an EMBL/GenBank/DDBJ whole genome shotgun (WGS) entry which is preliminary data.</text>
</comment>
<evidence type="ECO:0000313" key="2">
    <source>
        <dbReference type="Proteomes" id="UP001497535"/>
    </source>
</evidence>
<evidence type="ECO:0000313" key="1">
    <source>
        <dbReference type="EMBL" id="CAK5075169.1"/>
    </source>
</evidence>
<organism evidence="1 2">
    <name type="scientific">Meloidogyne enterolobii</name>
    <name type="common">Root-knot nematode worm</name>
    <name type="synonym">Meloidogyne mayaguensis</name>
    <dbReference type="NCBI Taxonomy" id="390850"/>
    <lineage>
        <taxon>Eukaryota</taxon>
        <taxon>Metazoa</taxon>
        <taxon>Ecdysozoa</taxon>
        <taxon>Nematoda</taxon>
        <taxon>Chromadorea</taxon>
        <taxon>Rhabditida</taxon>
        <taxon>Tylenchina</taxon>
        <taxon>Tylenchomorpha</taxon>
        <taxon>Tylenchoidea</taxon>
        <taxon>Meloidogynidae</taxon>
        <taxon>Meloidogyninae</taxon>
        <taxon>Meloidogyne</taxon>
    </lineage>
</organism>
<name>A0ACB0Z850_MELEN</name>
<proteinExistence type="predicted"/>
<keyword evidence="2" id="KW-1185">Reference proteome</keyword>